<dbReference type="GO" id="GO:0015031">
    <property type="term" value="P:protein transport"/>
    <property type="evidence" value="ECO:0007669"/>
    <property type="project" value="UniProtKB-UniRule"/>
</dbReference>
<dbReference type="GO" id="GO:0051262">
    <property type="term" value="P:protein tetramerization"/>
    <property type="evidence" value="ECO:0007669"/>
    <property type="project" value="InterPro"/>
</dbReference>
<keyword evidence="5 6" id="KW-0143">Chaperone</keyword>
<evidence type="ECO:0000256" key="6">
    <source>
        <dbReference type="HAMAP-Rule" id="MF_00821"/>
    </source>
</evidence>
<keyword evidence="9" id="KW-1185">Reference proteome</keyword>
<accession>A0AAW9S1A4</accession>
<keyword evidence="2 6" id="KW-0813">Transport</keyword>
<sequence>MTSDTTNGGGTPNGAQGAGTGGTQGGSQGGSQGGGPAAGPRTGAAPGPSVEIVAQYTKDLSFESPKAPGSLTGQKSAPPINFNIQVNAQPASDNDLEVELRLEARAGQGDEVIFNLELVYAGLFRLRNIPQEHLQPFVMIECPRLLFPFARQIVAETIAGGGFPPVMLGLIDFASLYQQRMAQQQQPTQTA</sequence>
<dbReference type="InterPro" id="IPR035958">
    <property type="entry name" value="SecB-like_sf"/>
</dbReference>
<dbReference type="NCBIfam" id="TIGR00809">
    <property type="entry name" value="secB"/>
    <property type="match status" value="1"/>
</dbReference>
<protein>
    <recommendedName>
        <fullName evidence="6">Protein-export protein SecB</fullName>
    </recommendedName>
</protein>
<dbReference type="EMBL" id="JAZHOF010000015">
    <property type="protein sequence ID" value="MEJ8574965.1"/>
    <property type="molecule type" value="Genomic_DNA"/>
</dbReference>
<reference evidence="8 9" key="1">
    <citation type="submission" date="2024-02" db="EMBL/GenBank/DDBJ databases">
        <title>Genome analysis and characterization of Microbaculum marinisediminis sp. nov., isolated from marine sediment.</title>
        <authorList>
            <person name="Du Z.-J."/>
            <person name="Ye Y.-Q."/>
            <person name="Zhang Z.-R."/>
            <person name="Yuan S.-M."/>
            <person name="Zhang X.-Y."/>
        </authorList>
    </citation>
    <scope>NUCLEOTIDE SEQUENCE [LARGE SCALE GENOMIC DNA]</scope>
    <source>
        <strain evidence="8 9">SDUM1044001</strain>
    </source>
</reference>
<keyword evidence="4 6" id="KW-0811">Translocation</keyword>
<feature type="compositionally biased region" description="Gly residues" evidence="7">
    <location>
        <begin position="7"/>
        <end position="37"/>
    </location>
</feature>
<gene>
    <name evidence="6 8" type="primary">secB</name>
    <name evidence="8" type="ORF">V3328_26055</name>
</gene>
<dbReference type="AlphaFoldDB" id="A0AAW9S1A4"/>
<dbReference type="RefSeq" id="WP_340332660.1">
    <property type="nucleotide sequence ID" value="NZ_JAZHOF010000015.1"/>
</dbReference>
<dbReference type="Proteomes" id="UP001378188">
    <property type="component" value="Unassembled WGS sequence"/>
</dbReference>
<evidence type="ECO:0000256" key="4">
    <source>
        <dbReference type="ARBA" id="ARBA00023010"/>
    </source>
</evidence>
<dbReference type="SUPFAM" id="SSF54611">
    <property type="entry name" value="SecB-like"/>
    <property type="match status" value="1"/>
</dbReference>
<dbReference type="GO" id="GO:0005737">
    <property type="term" value="C:cytoplasm"/>
    <property type="evidence" value="ECO:0007669"/>
    <property type="project" value="UniProtKB-SubCell"/>
</dbReference>
<organism evidence="8 9">
    <name type="scientific">Microbaculum marinum</name>
    <dbReference type="NCBI Taxonomy" id="1764581"/>
    <lineage>
        <taxon>Bacteria</taxon>
        <taxon>Pseudomonadati</taxon>
        <taxon>Pseudomonadota</taxon>
        <taxon>Alphaproteobacteria</taxon>
        <taxon>Hyphomicrobiales</taxon>
        <taxon>Tepidamorphaceae</taxon>
        <taxon>Microbaculum</taxon>
    </lineage>
</organism>
<keyword evidence="6" id="KW-0963">Cytoplasm</keyword>
<comment type="function">
    <text evidence="6">One of the proteins required for the normal export of preproteins out of the cell cytoplasm. It is a molecular chaperone that binds to a subset of precursor proteins, maintaining them in a translocation-competent state. It also specifically binds to its receptor SecA.</text>
</comment>
<dbReference type="PANTHER" id="PTHR36918">
    <property type="match status" value="1"/>
</dbReference>
<feature type="region of interest" description="Disordered" evidence="7">
    <location>
        <begin position="1"/>
        <end position="50"/>
    </location>
</feature>
<name>A0AAW9S1A4_9HYPH</name>
<evidence type="ECO:0000256" key="1">
    <source>
        <dbReference type="ARBA" id="ARBA00009990"/>
    </source>
</evidence>
<comment type="subcellular location">
    <subcellularLocation>
        <location evidence="6">Cytoplasm</location>
    </subcellularLocation>
</comment>
<evidence type="ECO:0000256" key="5">
    <source>
        <dbReference type="ARBA" id="ARBA00023186"/>
    </source>
</evidence>
<feature type="compositionally biased region" description="Low complexity" evidence="7">
    <location>
        <begin position="38"/>
        <end position="48"/>
    </location>
</feature>
<dbReference type="InterPro" id="IPR003708">
    <property type="entry name" value="SecB"/>
</dbReference>
<dbReference type="NCBIfam" id="NF004392">
    <property type="entry name" value="PRK05751.1-3"/>
    <property type="match status" value="1"/>
</dbReference>
<comment type="caution">
    <text evidence="8">The sequence shown here is derived from an EMBL/GenBank/DDBJ whole genome shotgun (WGS) entry which is preliminary data.</text>
</comment>
<keyword evidence="3 6" id="KW-0653">Protein transport</keyword>
<evidence type="ECO:0000313" key="8">
    <source>
        <dbReference type="EMBL" id="MEJ8574965.1"/>
    </source>
</evidence>
<comment type="similarity">
    <text evidence="1 6">Belongs to the SecB family.</text>
</comment>
<evidence type="ECO:0000256" key="3">
    <source>
        <dbReference type="ARBA" id="ARBA00022927"/>
    </source>
</evidence>
<dbReference type="GO" id="GO:0051082">
    <property type="term" value="F:unfolded protein binding"/>
    <property type="evidence" value="ECO:0007669"/>
    <property type="project" value="InterPro"/>
</dbReference>
<evidence type="ECO:0000313" key="9">
    <source>
        <dbReference type="Proteomes" id="UP001378188"/>
    </source>
</evidence>
<dbReference type="PANTHER" id="PTHR36918:SF1">
    <property type="entry name" value="PROTEIN-EXPORT PROTEIN SECB"/>
    <property type="match status" value="1"/>
</dbReference>
<dbReference type="Pfam" id="PF02556">
    <property type="entry name" value="SecB"/>
    <property type="match status" value="1"/>
</dbReference>
<proteinExistence type="inferred from homology"/>
<dbReference type="PRINTS" id="PR01594">
    <property type="entry name" value="SECBCHAPRONE"/>
</dbReference>
<evidence type="ECO:0000256" key="7">
    <source>
        <dbReference type="SAM" id="MobiDB-lite"/>
    </source>
</evidence>
<dbReference type="HAMAP" id="MF_00821">
    <property type="entry name" value="SecB"/>
    <property type="match status" value="1"/>
</dbReference>
<evidence type="ECO:0000256" key="2">
    <source>
        <dbReference type="ARBA" id="ARBA00022448"/>
    </source>
</evidence>
<comment type="subunit">
    <text evidence="6">Homotetramer, a dimer of dimers. One homotetramer interacts with 1 SecA dimer.</text>
</comment>
<dbReference type="Gene3D" id="3.10.420.10">
    <property type="entry name" value="SecB-like"/>
    <property type="match status" value="1"/>
</dbReference>
<dbReference type="GO" id="GO:0006457">
    <property type="term" value="P:protein folding"/>
    <property type="evidence" value="ECO:0007669"/>
    <property type="project" value="UniProtKB-UniRule"/>
</dbReference>